<name>A0A7H0LHF3_9SPHN</name>
<gene>
    <name evidence="2" type="ORF">H3Z74_20880</name>
</gene>
<dbReference type="InterPro" id="IPR028098">
    <property type="entry name" value="Glyco_trans_4-like_N"/>
</dbReference>
<dbReference type="AlphaFoldDB" id="A0A7H0LHF3"/>
<keyword evidence="2" id="KW-0808">Transferase</keyword>
<dbReference type="Pfam" id="PF13692">
    <property type="entry name" value="Glyco_trans_1_4"/>
    <property type="match status" value="1"/>
</dbReference>
<protein>
    <submittedName>
        <fullName evidence="2">Glycosyltransferase family 1 protein</fullName>
    </submittedName>
</protein>
<keyword evidence="3" id="KW-1185">Reference proteome</keyword>
<sequence length="430" mass="45868">MRASATARGGIDLSAYARHRPASSKLFDHGAALPRGAEIAGPGPGVRADGLRVALFSGNYNCVRDGANKALNRLVAHLLDRGAAVRIYSPAAPVPAFAPAGDLVPVPSIAIPGRPEYRLATGLPARIRDDIRRFAPNIVHLSAPDLLNMKARRFARSMGVPVVASLHTRFDTYFAYYGLGLLRRPATALLSHFYRGCDMVLAPNRFEAAGLEEMGVEPGAIRLWGRGVDTETFTPALRDPAWRRAQGFADEDMVLLFFGRLVLEKGLDVFADTVGELRRRGHRARALVVGMGPAEQHFRDRLGDAVFAGHLEGQQLGRAVASADILINPSVTEAFGNVNLEAMAAGLAIVSANVGSARALIDDRMTGRLVAPNPADLADAAMELMLRRGERAALGRAAHRAACGYRWSDILDGAIASYHVASLPAGPAPG</sequence>
<dbReference type="PANTHER" id="PTHR45947">
    <property type="entry name" value="SULFOQUINOVOSYL TRANSFERASE SQD2"/>
    <property type="match status" value="1"/>
</dbReference>
<dbReference type="KEGG" id="spap:H3Z74_20880"/>
<dbReference type="PANTHER" id="PTHR45947:SF3">
    <property type="entry name" value="SULFOQUINOVOSYL TRANSFERASE SQD2"/>
    <property type="match status" value="1"/>
</dbReference>
<evidence type="ECO:0000259" key="1">
    <source>
        <dbReference type="Pfam" id="PF13439"/>
    </source>
</evidence>
<evidence type="ECO:0000313" key="3">
    <source>
        <dbReference type="Proteomes" id="UP000516148"/>
    </source>
</evidence>
<dbReference type="SUPFAM" id="SSF53756">
    <property type="entry name" value="UDP-Glycosyltransferase/glycogen phosphorylase"/>
    <property type="match status" value="1"/>
</dbReference>
<dbReference type="InterPro" id="IPR050194">
    <property type="entry name" value="Glycosyltransferase_grp1"/>
</dbReference>
<dbReference type="RefSeq" id="WP_187761429.1">
    <property type="nucleotide sequence ID" value="NZ_CP061038.1"/>
</dbReference>
<dbReference type="EMBL" id="CP061038">
    <property type="protein sequence ID" value="QNQ09106.1"/>
    <property type="molecule type" value="Genomic_DNA"/>
</dbReference>
<dbReference type="Proteomes" id="UP000516148">
    <property type="component" value="Chromosome"/>
</dbReference>
<proteinExistence type="predicted"/>
<feature type="domain" description="Glycosyltransferase subfamily 4-like N-terminal" evidence="1">
    <location>
        <begin position="65"/>
        <end position="231"/>
    </location>
</feature>
<evidence type="ECO:0000313" key="2">
    <source>
        <dbReference type="EMBL" id="QNQ09106.1"/>
    </source>
</evidence>
<accession>A0A7H0LHF3</accession>
<dbReference type="Gene3D" id="3.40.50.2000">
    <property type="entry name" value="Glycogen Phosphorylase B"/>
    <property type="match status" value="2"/>
</dbReference>
<dbReference type="GO" id="GO:0016757">
    <property type="term" value="F:glycosyltransferase activity"/>
    <property type="evidence" value="ECO:0007669"/>
    <property type="project" value="TreeGrafter"/>
</dbReference>
<dbReference type="Pfam" id="PF13439">
    <property type="entry name" value="Glyco_transf_4"/>
    <property type="match status" value="1"/>
</dbReference>
<dbReference type="CDD" id="cd03814">
    <property type="entry name" value="GT4-like"/>
    <property type="match status" value="1"/>
</dbReference>
<organism evidence="2 3">
    <name type="scientific">Sphingomonas alpina</name>
    <dbReference type="NCBI Taxonomy" id="653931"/>
    <lineage>
        <taxon>Bacteria</taxon>
        <taxon>Pseudomonadati</taxon>
        <taxon>Pseudomonadota</taxon>
        <taxon>Alphaproteobacteria</taxon>
        <taxon>Sphingomonadales</taxon>
        <taxon>Sphingomonadaceae</taxon>
        <taxon>Sphingomonas</taxon>
    </lineage>
</organism>
<reference evidence="2 3" key="1">
    <citation type="submission" date="2020-09" db="EMBL/GenBank/DDBJ databases">
        <title>Sphingomonas sp., a new species isolated from pork steak.</title>
        <authorList>
            <person name="Heidler von Heilborn D."/>
        </authorList>
    </citation>
    <scope>NUCLEOTIDE SEQUENCE [LARGE SCALE GENOMIC DNA]</scope>
    <source>
        <strain evidence="3">S8-3T</strain>
    </source>
</reference>